<organism evidence="1 2">
    <name type="scientific">Thalassobacillus hwangdonensis</name>
    <dbReference type="NCBI Taxonomy" id="546108"/>
    <lineage>
        <taxon>Bacteria</taxon>
        <taxon>Bacillati</taxon>
        <taxon>Bacillota</taxon>
        <taxon>Bacilli</taxon>
        <taxon>Bacillales</taxon>
        <taxon>Bacillaceae</taxon>
        <taxon>Thalassobacillus</taxon>
    </lineage>
</organism>
<reference evidence="2" key="1">
    <citation type="journal article" date="2019" name="Int. J. Syst. Evol. Microbiol.">
        <title>The Global Catalogue of Microorganisms (GCM) 10K type strain sequencing project: providing services to taxonomists for standard genome sequencing and annotation.</title>
        <authorList>
            <consortium name="The Broad Institute Genomics Platform"/>
            <consortium name="The Broad Institute Genome Sequencing Center for Infectious Disease"/>
            <person name="Wu L."/>
            <person name="Ma J."/>
        </authorList>
    </citation>
    <scope>NUCLEOTIDE SEQUENCE [LARGE SCALE GENOMIC DNA]</scope>
    <source>
        <strain evidence="2">CCUG 56607</strain>
    </source>
</reference>
<dbReference type="Proteomes" id="UP001596990">
    <property type="component" value="Unassembled WGS sequence"/>
</dbReference>
<dbReference type="EMBL" id="JBHTKL010000005">
    <property type="protein sequence ID" value="MFD1019481.1"/>
    <property type="molecule type" value="Genomic_DNA"/>
</dbReference>
<proteinExistence type="predicted"/>
<evidence type="ECO:0000313" key="1">
    <source>
        <dbReference type="EMBL" id="MFD1019481.1"/>
    </source>
</evidence>
<evidence type="ECO:0000313" key="2">
    <source>
        <dbReference type="Proteomes" id="UP001596990"/>
    </source>
</evidence>
<accession>A0ABW3L103</accession>
<comment type="caution">
    <text evidence="1">The sequence shown here is derived from an EMBL/GenBank/DDBJ whole genome shotgun (WGS) entry which is preliminary data.</text>
</comment>
<gene>
    <name evidence="1" type="ORF">ACFQ2J_09895</name>
</gene>
<sequence>MKKRKLLIIAVPILLVFLYGFTYFPQKLISIDPSEVSKITVFDGNTGEKVEITDEADINHVILNLNEVTFRKGKPSFMYSGYSFDTTILNHEGKSLMELTINTSDTIRYKGFFYTAVENSIDYDYMESLVRK</sequence>
<name>A0ABW3L103_9BACI</name>
<keyword evidence="2" id="KW-1185">Reference proteome</keyword>
<protein>
    <submittedName>
        <fullName evidence="1">Uncharacterized protein</fullName>
    </submittedName>
</protein>
<dbReference type="RefSeq" id="WP_386059440.1">
    <property type="nucleotide sequence ID" value="NZ_JBHTKL010000005.1"/>
</dbReference>